<keyword evidence="3" id="KW-0472">Membrane</keyword>
<gene>
    <name evidence="7" type="ORF">IAA64_03645</name>
</gene>
<dbReference type="Gene3D" id="3.40.190.10">
    <property type="entry name" value="Periplasmic binding protein-like II"/>
    <property type="match status" value="2"/>
</dbReference>
<dbReference type="InterPro" id="IPR006059">
    <property type="entry name" value="SBP"/>
</dbReference>
<keyword evidence="2 6" id="KW-0732">Signal</keyword>
<dbReference type="InterPro" id="IPR050490">
    <property type="entry name" value="Bact_solute-bd_prot1"/>
</dbReference>
<evidence type="ECO:0000256" key="4">
    <source>
        <dbReference type="ARBA" id="ARBA00023139"/>
    </source>
</evidence>
<comment type="caution">
    <text evidence="7">The sequence shown here is derived from an EMBL/GenBank/DDBJ whole genome shotgun (WGS) entry which is preliminary data.</text>
</comment>
<dbReference type="PANTHER" id="PTHR43649:SF33">
    <property type="entry name" value="POLYGALACTURONAN_RHAMNOGALACTURONAN-BINDING PROTEIN YTCQ"/>
    <property type="match status" value="1"/>
</dbReference>
<keyword evidence="1" id="KW-1003">Cell membrane</keyword>
<sequence>MKKLSLAMVVLMMLPFLNASFSIAEDERPVVTALLQTSQLPAAENSVLQEICERTQIDFQPLVVEGSALEERYNTLAAAGMLPDIILRGGKTEALELVENGVVLALDDLLAEYGPDIVQNRGMFFEQSAAYIDGKLYGILLNAFSTGNALMVRQDWLDAVGKEVPTTIDEFYDVLVAFTKNDPDGNGKDDTIGLGVTMNFATTIEFLFGMYGVPYGVQYLENGEVKPYFMHPNYLEAVSFIRKLYEERLIEPDFLTIPNMSCLEKLWNGTYGFYYGAPSGTTNNWYPGRYTEDPLPVMTYTWIEGPTGSAGSAMVIDSSFLAITANAKHPDAAMRLLNFLCSEEGNQLAYAGIEGKHWEWNSEGGITYLGEYTDSSKQRDDGVYCYWPTLRYNGMQDQLLTETTQYGYQIANEHNCAYVDLPYLPEAADYISFNPEEMFSALLLTQGDMQEEYDRYIQDYLENGGEQWIQEATEIYTAQ</sequence>
<dbReference type="EMBL" id="DVOT01000063">
    <property type="protein sequence ID" value="HIV27039.1"/>
    <property type="molecule type" value="Genomic_DNA"/>
</dbReference>
<feature type="chain" id="PRO_5038669652" evidence="6">
    <location>
        <begin position="25"/>
        <end position="479"/>
    </location>
</feature>
<accession>A0A9D1TBM8</accession>
<organism evidence="7 8">
    <name type="scientific">Candidatus Ornithocaccomicrobium faecavium</name>
    <dbReference type="NCBI Taxonomy" id="2840890"/>
    <lineage>
        <taxon>Bacteria</taxon>
        <taxon>Bacillati</taxon>
        <taxon>Bacillota</taxon>
        <taxon>Clostridia</taxon>
        <taxon>Candidatus Ornithocaccomicrobium</taxon>
    </lineage>
</organism>
<evidence type="ECO:0000256" key="1">
    <source>
        <dbReference type="ARBA" id="ARBA00022475"/>
    </source>
</evidence>
<proteinExistence type="predicted"/>
<protein>
    <submittedName>
        <fullName evidence="7">Extracellular solute-binding protein</fullName>
    </submittedName>
</protein>
<reference evidence="7" key="1">
    <citation type="submission" date="2020-10" db="EMBL/GenBank/DDBJ databases">
        <authorList>
            <person name="Gilroy R."/>
        </authorList>
    </citation>
    <scope>NUCLEOTIDE SEQUENCE</scope>
    <source>
        <strain evidence="7">CHK183-6373</strain>
    </source>
</reference>
<dbReference type="SUPFAM" id="SSF53850">
    <property type="entry name" value="Periplasmic binding protein-like II"/>
    <property type="match status" value="1"/>
</dbReference>
<evidence type="ECO:0000256" key="3">
    <source>
        <dbReference type="ARBA" id="ARBA00023136"/>
    </source>
</evidence>
<keyword evidence="4" id="KW-0564">Palmitate</keyword>
<keyword evidence="5" id="KW-0449">Lipoprotein</keyword>
<evidence type="ECO:0000313" key="7">
    <source>
        <dbReference type="EMBL" id="HIV27039.1"/>
    </source>
</evidence>
<name>A0A9D1TBM8_9FIRM</name>
<dbReference type="AlphaFoldDB" id="A0A9D1TBM8"/>
<reference evidence="7" key="2">
    <citation type="journal article" date="2021" name="PeerJ">
        <title>Extensive microbial diversity within the chicken gut microbiome revealed by metagenomics and culture.</title>
        <authorList>
            <person name="Gilroy R."/>
            <person name="Ravi A."/>
            <person name="Getino M."/>
            <person name="Pursley I."/>
            <person name="Horton D.L."/>
            <person name="Alikhan N.F."/>
            <person name="Baker D."/>
            <person name="Gharbi K."/>
            <person name="Hall N."/>
            <person name="Watson M."/>
            <person name="Adriaenssens E.M."/>
            <person name="Foster-Nyarko E."/>
            <person name="Jarju S."/>
            <person name="Secka A."/>
            <person name="Antonio M."/>
            <person name="Oren A."/>
            <person name="Chaudhuri R.R."/>
            <person name="La Ragione R."/>
            <person name="Hildebrand F."/>
            <person name="Pallen M.J."/>
        </authorList>
    </citation>
    <scope>NUCLEOTIDE SEQUENCE</scope>
    <source>
        <strain evidence="7">CHK183-6373</strain>
    </source>
</reference>
<evidence type="ECO:0000256" key="6">
    <source>
        <dbReference type="SAM" id="SignalP"/>
    </source>
</evidence>
<feature type="signal peptide" evidence="6">
    <location>
        <begin position="1"/>
        <end position="24"/>
    </location>
</feature>
<dbReference type="PANTHER" id="PTHR43649">
    <property type="entry name" value="ARABINOSE-BINDING PROTEIN-RELATED"/>
    <property type="match status" value="1"/>
</dbReference>
<dbReference type="Pfam" id="PF01547">
    <property type="entry name" value="SBP_bac_1"/>
    <property type="match status" value="1"/>
</dbReference>
<evidence type="ECO:0000256" key="5">
    <source>
        <dbReference type="ARBA" id="ARBA00023288"/>
    </source>
</evidence>
<evidence type="ECO:0000256" key="2">
    <source>
        <dbReference type="ARBA" id="ARBA00022729"/>
    </source>
</evidence>
<evidence type="ECO:0000313" key="8">
    <source>
        <dbReference type="Proteomes" id="UP000886884"/>
    </source>
</evidence>
<dbReference type="Proteomes" id="UP000886884">
    <property type="component" value="Unassembled WGS sequence"/>
</dbReference>